<name>A0A4P7UIR5_DESDE</name>
<dbReference type="OrthoDB" id="7859841at2"/>
<reference evidence="2 3" key="1">
    <citation type="submission" date="2019-02" db="EMBL/GenBank/DDBJ databases">
        <title>Complete Genome Sequence of Desulfovibrio desulfuricans IC1, a Sulfonate Utilizing Anaerobe.</title>
        <authorList>
            <person name="Day L.A."/>
            <person name="De Leon K.B."/>
            <person name="Wall J.D."/>
        </authorList>
    </citation>
    <scope>NUCLEOTIDE SEQUENCE [LARGE SCALE GENOMIC DNA]</scope>
    <source>
        <strain evidence="2 3">IC1</strain>
    </source>
</reference>
<feature type="transmembrane region" description="Helical" evidence="1">
    <location>
        <begin position="37"/>
        <end position="64"/>
    </location>
</feature>
<gene>
    <name evidence="2" type="ORF">DDIC_01905</name>
</gene>
<organism evidence="2 3">
    <name type="scientific">Desulfovibrio desulfuricans</name>
    <dbReference type="NCBI Taxonomy" id="876"/>
    <lineage>
        <taxon>Bacteria</taxon>
        <taxon>Pseudomonadati</taxon>
        <taxon>Thermodesulfobacteriota</taxon>
        <taxon>Desulfovibrionia</taxon>
        <taxon>Desulfovibrionales</taxon>
        <taxon>Desulfovibrionaceae</taxon>
        <taxon>Desulfovibrio</taxon>
    </lineage>
</organism>
<evidence type="ECO:0000313" key="3">
    <source>
        <dbReference type="Proteomes" id="UP000297065"/>
    </source>
</evidence>
<proteinExistence type="predicted"/>
<sequence length="92" mass="10142">MDTQYEEKQAQAELLLQRLDNAGLAEYVKLSQKTGKILWLNFLSGIARGLGFSIGATLVLAVVYKILARIISMNIPYLTELLQQVMSIAKGG</sequence>
<keyword evidence="1" id="KW-0812">Transmembrane</keyword>
<evidence type="ECO:0000256" key="1">
    <source>
        <dbReference type="SAM" id="Phobius"/>
    </source>
</evidence>
<dbReference type="Pfam" id="PF18910">
    <property type="entry name" value="DUF5665"/>
    <property type="match status" value="1"/>
</dbReference>
<dbReference type="EMBL" id="CP036295">
    <property type="protein sequence ID" value="QCC84654.1"/>
    <property type="molecule type" value="Genomic_DNA"/>
</dbReference>
<keyword evidence="1" id="KW-0472">Membrane</keyword>
<dbReference type="Proteomes" id="UP000297065">
    <property type="component" value="Chromosome"/>
</dbReference>
<dbReference type="AlphaFoldDB" id="A0A4P7UIR5"/>
<keyword evidence="1" id="KW-1133">Transmembrane helix</keyword>
<dbReference type="RefSeq" id="WP_136398888.1">
    <property type="nucleotide sequence ID" value="NZ_CP036295.1"/>
</dbReference>
<protein>
    <submittedName>
        <fullName evidence="2">Uncharacterized protein</fullName>
    </submittedName>
</protein>
<evidence type="ECO:0000313" key="2">
    <source>
        <dbReference type="EMBL" id="QCC84654.1"/>
    </source>
</evidence>
<dbReference type="InterPro" id="IPR043723">
    <property type="entry name" value="DUF5665"/>
</dbReference>
<accession>A0A4P7UIR5</accession>